<dbReference type="EMBL" id="FQVD01000003">
    <property type="protein sequence ID" value="SHE51339.1"/>
    <property type="molecule type" value="Genomic_DNA"/>
</dbReference>
<evidence type="ECO:0000313" key="2">
    <source>
        <dbReference type="Proteomes" id="UP000184436"/>
    </source>
</evidence>
<proteinExistence type="predicted"/>
<organism evidence="1 2">
    <name type="scientific">Bacteroides faecichinchillae</name>
    <dbReference type="NCBI Taxonomy" id="871325"/>
    <lineage>
        <taxon>Bacteria</taxon>
        <taxon>Pseudomonadati</taxon>
        <taxon>Bacteroidota</taxon>
        <taxon>Bacteroidia</taxon>
        <taxon>Bacteroidales</taxon>
        <taxon>Bacteroidaceae</taxon>
        <taxon>Bacteroides</taxon>
    </lineage>
</organism>
<gene>
    <name evidence="1" type="ORF">SAMN05444349_10312</name>
</gene>
<dbReference type="OrthoDB" id="1028550at2"/>
<evidence type="ECO:0000313" key="1">
    <source>
        <dbReference type="EMBL" id="SHE51339.1"/>
    </source>
</evidence>
<sequence length="192" mass="22258">MKYFLFGVLLVVCHVFYAQEHKTTTLYRYGKPLVTCETNFENLFSNVPKYIENNDDLDLLSYQFIGVAKNVNHVKKLLKKNFSHYPQWAVAETYPGYVISGKEKKSVGKSEVKLMPAVIPPFNIKEVVKTIANEYVSLGDRIYLLRFVYNLETFEQYIFVHPDTKEVVTKATVFGNDIRLSHFDYCNKNGSE</sequence>
<dbReference type="AlphaFoldDB" id="A0A1M4U3N0"/>
<dbReference type="Proteomes" id="UP000184436">
    <property type="component" value="Unassembled WGS sequence"/>
</dbReference>
<protein>
    <submittedName>
        <fullName evidence="1">Uncharacterized protein</fullName>
    </submittedName>
</protein>
<reference evidence="1 2" key="1">
    <citation type="submission" date="2016-11" db="EMBL/GenBank/DDBJ databases">
        <authorList>
            <person name="Jaros S."/>
            <person name="Januszkiewicz K."/>
            <person name="Wedrychowicz H."/>
        </authorList>
    </citation>
    <scope>NUCLEOTIDE SEQUENCE [LARGE SCALE GENOMIC DNA]</scope>
    <source>
        <strain evidence="1 2">DSM 26883</strain>
    </source>
</reference>
<name>A0A1M4U3N0_9BACE</name>
<dbReference type="STRING" id="871325.SAMN05444349_10312"/>
<keyword evidence="2" id="KW-1185">Reference proteome</keyword>
<accession>A0A1M4U3N0</accession>
<dbReference type="RefSeq" id="WP_025074021.1">
    <property type="nucleotide sequence ID" value="NZ_FQVD01000003.1"/>
</dbReference>